<keyword evidence="2" id="KW-1185">Reference proteome</keyword>
<sequence>MTKLYRTQATAIGGRTGSAASADGRLRVRLDLPRSLGGQDGEGTNPEQLFAAGFAACFLSSIRRVAKDEGLDIAADGNVTTNVEIEEGNLRVVLLVDLPGLDAETAQRVVAAADARCVYSRAVRGNVPVDIRLI</sequence>
<dbReference type="Proteomes" id="UP000776276">
    <property type="component" value="Unassembled WGS sequence"/>
</dbReference>
<protein>
    <submittedName>
        <fullName evidence="1">Ohr family peroxiredoxin</fullName>
    </submittedName>
</protein>
<dbReference type="NCBIfam" id="TIGR03561">
    <property type="entry name" value="organ_hyd_perox"/>
    <property type="match status" value="1"/>
</dbReference>
<dbReference type="PANTHER" id="PTHR33797:SF2">
    <property type="entry name" value="ORGANIC HYDROPEROXIDE RESISTANCE PROTEIN-LIKE"/>
    <property type="match status" value="1"/>
</dbReference>
<evidence type="ECO:0000313" key="1">
    <source>
        <dbReference type="EMBL" id="MBU3077789.1"/>
    </source>
</evidence>
<dbReference type="EMBL" id="JAHKRT010000003">
    <property type="protein sequence ID" value="MBU3077789.1"/>
    <property type="molecule type" value="Genomic_DNA"/>
</dbReference>
<dbReference type="InterPro" id="IPR003718">
    <property type="entry name" value="OsmC/Ohr_fam"/>
</dbReference>
<reference evidence="1 2" key="1">
    <citation type="submission" date="2021-06" db="EMBL/GenBank/DDBJ databases">
        <title>Sphingomonas sp. XMGL2, whole genome shotgun sequencing project.</title>
        <authorList>
            <person name="Zhao G."/>
            <person name="Shen L."/>
        </authorList>
    </citation>
    <scope>NUCLEOTIDE SEQUENCE [LARGE SCALE GENOMIC DNA]</scope>
    <source>
        <strain evidence="1 2">XMGL2</strain>
    </source>
</reference>
<accession>A0ABS6BHK5</accession>
<dbReference type="RefSeq" id="WP_216322815.1">
    <property type="nucleotide sequence ID" value="NZ_JAHKRT010000003.1"/>
</dbReference>
<comment type="caution">
    <text evidence="1">The sequence shown here is derived from an EMBL/GenBank/DDBJ whole genome shotgun (WGS) entry which is preliminary data.</text>
</comment>
<dbReference type="Pfam" id="PF02566">
    <property type="entry name" value="OsmC"/>
    <property type="match status" value="1"/>
</dbReference>
<gene>
    <name evidence="1" type="ORF">KOF26_07910</name>
</gene>
<organism evidence="1 2">
    <name type="scientific">Sphingomonas quercus</name>
    <dbReference type="NCBI Taxonomy" id="2842451"/>
    <lineage>
        <taxon>Bacteria</taxon>
        <taxon>Pseudomonadati</taxon>
        <taxon>Pseudomonadota</taxon>
        <taxon>Alphaproteobacteria</taxon>
        <taxon>Sphingomonadales</taxon>
        <taxon>Sphingomonadaceae</taxon>
        <taxon>Sphingomonas</taxon>
    </lineage>
</organism>
<dbReference type="InterPro" id="IPR019953">
    <property type="entry name" value="OHR"/>
</dbReference>
<dbReference type="PANTHER" id="PTHR33797">
    <property type="entry name" value="ORGANIC HYDROPEROXIDE RESISTANCE PROTEIN-LIKE"/>
    <property type="match status" value="1"/>
</dbReference>
<name>A0ABS6BHK5_9SPHN</name>
<evidence type="ECO:0000313" key="2">
    <source>
        <dbReference type="Proteomes" id="UP000776276"/>
    </source>
</evidence>
<proteinExistence type="predicted"/>